<accession>A0ABU6IG04</accession>
<dbReference type="RefSeq" id="WP_338208962.1">
    <property type="nucleotide sequence ID" value="NZ_JAYMFF010000002.1"/>
</dbReference>
<dbReference type="SMART" id="SM00855">
    <property type="entry name" value="PGAM"/>
    <property type="match status" value="1"/>
</dbReference>
<reference evidence="2 3" key="1">
    <citation type="submission" date="2024-01" db="EMBL/GenBank/DDBJ databases">
        <title>novel species in genus Adlercreutzia.</title>
        <authorList>
            <person name="Liu X."/>
        </authorList>
    </citation>
    <scope>NUCLEOTIDE SEQUENCE [LARGE SCALE GENOMIC DNA]</scope>
    <source>
        <strain evidence="2 3">R7</strain>
    </source>
</reference>
<dbReference type="PANTHER" id="PTHR46517:SF1">
    <property type="entry name" value="FRUCTOSE-2,6-BISPHOSPHATASE TIGAR"/>
    <property type="match status" value="1"/>
</dbReference>
<gene>
    <name evidence="2" type="ORF">VIN30_02355</name>
</gene>
<dbReference type="Pfam" id="PF00300">
    <property type="entry name" value="His_Phos_1"/>
    <property type="match status" value="2"/>
</dbReference>
<dbReference type="InterPro" id="IPR013078">
    <property type="entry name" value="His_Pase_superF_clade-1"/>
</dbReference>
<dbReference type="SUPFAM" id="SSF53254">
    <property type="entry name" value="Phosphoglycerate mutase-like"/>
    <property type="match status" value="1"/>
</dbReference>
<dbReference type="CDD" id="cd07067">
    <property type="entry name" value="HP_PGM_like"/>
    <property type="match status" value="1"/>
</dbReference>
<proteinExistence type="predicted"/>
<evidence type="ECO:0000256" key="1">
    <source>
        <dbReference type="ARBA" id="ARBA00022801"/>
    </source>
</evidence>
<dbReference type="InterPro" id="IPR051695">
    <property type="entry name" value="Phosphoglycerate_Mutase"/>
</dbReference>
<dbReference type="PANTHER" id="PTHR46517">
    <property type="entry name" value="FRUCTOSE-2,6-BISPHOSPHATASE TIGAR"/>
    <property type="match status" value="1"/>
</dbReference>
<keyword evidence="1 2" id="KW-0378">Hydrolase</keyword>
<dbReference type="EMBL" id="JAYMFF010000002">
    <property type="protein sequence ID" value="MEC4175288.1"/>
    <property type="molecule type" value="Genomic_DNA"/>
</dbReference>
<evidence type="ECO:0000313" key="3">
    <source>
        <dbReference type="Proteomes" id="UP001349994"/>
    </source>
</evidence>
<dbReference type="Gene3D" id="3.40.50.1240">
    <property type="entry name" value="Phosphoglycerate mutase-like"/>
    <property type="match status" value="2"/>
</dbReference>
<keyword evidence="3" id="KW-1185">Reference proteome</keyword>
<sequence length="325" mass="36732">MAVTFYFARHGETQFNVQNRVQGWCDSPLTSSGIYDAYRLGQGLADVEFVGACTSDSGRAQHTLSIALEARENERMRLRRGLPVADGPVKADEAAELFAEEALDHEGQIAAIEELLRSRGCLEPHSPVPDTDEATEADCRWLTLAEDWRPPVNELDWVSYPAYTLLALPLIPRIEASVPARCDVRLREWCFGDLEGEPALRLRNRMFDLFGDDLPREEQNERLNEIADYLFRVDETRRAEDFATITRRLRSFIDDCGRSVEARGGGNVLVVSHALLIRSLVFIYAPERVSDPPKIKNASITKVRWDNEEVTVESVGETGHLHHRN</sequence>
<dbReference type="GO" id="GO:0016787">
    <property type="term" value="F:hydrolase activity"/>
    <property type="evidence" value="ECO:0007669"/>
    <property type="project" value="UniProtKB-KW"/>
</dbReference>
<comment type="caution">
    <text evidence="2">The sequence shown here is derived from an EMBL/GenBank/DDBJ whole genome shotgun (WGS) entry which is preliminary data.</text>
</comment>
<dbReference type="Proteomes" id="UP001349994">
    <property type="component" value="Unassembled WGS sequence"/>
</dbReference>
<organism evidence="2 3">
    <name type="scientific">Adlercreutzia wanghongyangiae</name>
    <dbReference type="NCBI Taxonomy" id="3111451"/>
    <lineage>
        <taxon>Bacteria</taxon>
        <taxon>Bacillati</taxon>
        <taxon>Actinomycetota</taxon>
        <taxon>Coriobacteriia</taxon>
        <taxon>Eggerthellales</taxon>
        <taxon>Eggerthellaceae</taxon>
        <taxon>Adlercreutzia</taxon>
    </lineage>
</organism>
<dbReference type="EC" id="3.1.3.-" evidence="2"/>
<name>A0ABU6IG04_9ACTN</name>
<protein>
    <submittedName>
        <fullName evidence="2">Histidine phosphatase family protein</fullName>
        <ecNumber evidence="2">3.1.3.-</ecNumber>
    </submittedName>
</protein>
<dbReference type="InterPro" id="IPR029033">
    <property type="entry name" value="His_PPase_superfam"/>
</dbReference>
<evidence type="ECO:0000313" key="2">
    <source>
        <dbReference type="EMBL" id="MEC4175288.1"/>
    </source>
</evidence>